<dbReference type="InterPro" id="IPR013249">
    <property type="entry name" value="RNA_pol_sigma70_r4_t2"/>
</dbReference>
<dbReference type="CDD" id="cd06171">
    <property type="entry name" value="Sigma70_r4"/>
    <property type="match status" value="1"/>
</dbReference>
<dbReference type="InterPro" id="IPR007627">
    <property type="entry name" value="RNA_pol_sigma70_r2"/>
</dbReference>
<dbReference type="EMBL" id="BMEC01000008">
    <property type="protein sequence ID" value="GGC39734.1"/>
    <property type="molecule type" value="Genomic_DNA"/>
</dbReference>
<dbReference type="Gene3D" id="1.10.1740.10">
    <property type="match status" value="1"/>
</dbReference>
<dbReference type="SUPFAM" id="SSF88659">
    <property type="entry name" value="Sigma3 and sigma4 domains of RNA polymerase sigma factors"/>
    <property type="match status" value="1"/>
</dbReference>
<protein>
    <submittedName>
        <fullName evidence="7">DNA-directed RNA polymerase sigma-70 factor</fullName>
    </submittedName>
</protein>
<evidence type="ECO:0000256" key="1">
    <source>
        <dbReference type="ARBA" id="ARBA00010641"/>
    </source>
</evidence>
<dbReference type="Proteomes" id="UP000636010">
    <property type="component" value="Unassembled WGS sequence"/>
</dbReference>
<proteinExistence type="inferred from homology"/>
<organism evidence="7 8">
    <name type="scientific">Marivirga lumbricoides</name>
    <dbReference type="NCBI Taxonomy" id="1046115"/>
    <lineage>
        <taxon>Bacteria</taxon>
        <taxon>Pseudomonadati</taxon>
        <taxon>Bacteroidota</taxon>
        <taxon>Cytophagia</taxon>
        <taxon>Cytophagales</taxon>
        <taxon>Marivirgaceae</taxon>
        <taxon>Marivirga</taxon>
    </lineage>
</organism>
<keyword evidence="8" id="KW-1185">Reference proteome</keyword>
<dbReference type="Pfam" id="PF04542">
    <property type="entry name" value="Sigma70_r2"/>
    <property type="match status" value="1"/>
</dbReference>
<dbReference type="PANTHER" id="PTHR43133">
    <property type="entry name" value="RNA POLYMERASE ECF-TYPE SIGMA FACTO"/>
    <property type="match status" value="1"/>
</dbReference>
<comment type="similarity">
    <text evidence="1">Belongs to the sigma-70 factor family. ECF subfamily.</text>
</comment>
<evidence type="ECO:0000313" key="7">
    <source>
        <dbReference type="EMBL" id="GGC39734.1"/>
    </source>
</evidence>
<dbReference type="SUPFAM" id="SSF88946">
    <property type="entry name" value="Sigma2 domain of RNA polymerase sigma factors"/>
    <property type="match status" value="1"/>
</dbReference>
<keyword evidence="7" id="KW-0240">DNA-directed RNA polymerase</keyword>
<dbReference type="InterPro" id="IPR014327">
    <property type="entry name" value="RNA_pol_sigma70_bacteroid"/>
</dbReference>
<keyword evidence="3" id="KW-0731">Sigma factor</keyword>
<dbReference type="GO" id="GO:0000428">
    <property type="term" value="C:DNA-directed RNA polymerase complex"/>
    <property type="evidence" value="ECO:0007669"/>
    <property type="project" value="UniProtKB-KW"/>
</dbReference>
<evidence type="ECO:0000259" key="6">
    <source>
        <dbReference type="Pfam" id="PF08281"/>
    </source>
</evidence>
<dbReference type="PANTHER" id="PTHR43133:SF46">
    <property type="entry name" value="RNA POLYMERASE SIGMA-70 FACTOR ECF SUBFAMILY"/>
    <property type="match status" value="1"/>
</dbReference>
<evidence type="ECO:0000256" key="2">
    <source>
        <dbReference type="ARBA" id="ARBA00023015"/>
    </source>
</evidence>
<evidence type="ECO:0000256" key="4">
    <source>
        <dbReference type="ARBA" id="ARBA00023163"/>
    </source>
</evidence>
<dbReference type="Pfam" id="PF08281">
    <property type="entry name" value="Sigma70_r4_2"/>
    <property type="match status" value="1"/>
</dbReference>
<feature type="domain" description="RNA polymerase sigma factor 70 region 4 type 2" evidence="6">
    <location>
        <begin position="123"/>
        <end position="175"/>
    </location>
</feature>
<dbReference type="InterPro" id="IPR013324">
    <property type="entry name" value="RNA_pol_sigma_r3/r4-like"/>
</dbReference>
<accession>A0ABQ1MJN6</accession>
<gene>
    <name evidence="7" type="ORF">GCM10011506_26540</name>
</gene>
<keyword evidence="2" id="KW-0805">Transcription regulation</keyword>
<dbReference type="NCBIfam" id="TIGR02937">
    <property type="entry name" value="sigma70-ECF"/>
    <property type="match status" value="1"/>
</dbReference>
<name>A0ABQ1MJN6_9BACT</name>
<evidence type="ECO:0000256" key="3">
    <source>
        <dbReference type="ARBA" id="ARBA00023082"/>
    </source>
</evidence>
<keyword evidence="4" id="KW-0804">Transcription</keyword>
<dbReference type="Gene3D" id="1.10.10.10">
    <property type="entry name" value="Winged helix-like DNA-binding domain superfamily/Winged helix DNA-binding domain"/>
    <property type="match status" value="1"/>
</dbReference>
<dbReference type="RefSeq" id="WP_188464206.1">
    <property type="nucleotide sequence ID" value="NZ_BAABHU010000008.1"/>
</dbReference>
<dbReference type="InterPro" id="IPR014284">
    <property type="entry name" value="RNA_pol_sigma-70_dom"/>
</dbReference>
<dbReference type="InterPro" id="IPR039425">
    <property type="entry name" value="RNA_pol_sigma-70-like"/>
</dbReference>
<evidence type="ECO:0000313" key="8">
    <source>
        <dbReference type="Proteomes" id="UP000636010"/>
    </source>
</evidence>
<comment type="caution">
    <text evidence="7">The sequence shown here is derived from an EMBL/GenBank/DDBJ whole genome shotgun (WGS) entry which is preliminary data.</text>
</comment>
<reference evidence="8" key="1">
    <citation type="journal article" date="2019" name="Int. J. Syst. Evol. Microbiol.">
        <title>The Global Catalogue of Microorganisms (GCM) 10K type strain sequencing project: providing services to taxonomists for standard genome sequencing and annotation.</title>
        <authorList>
            <consortium name="The Broad Institute Genomics Platform"/>
            <consortium name="The Broad Institute Genome Sequencing Center for Infectious Disease"/>
            <person name="Wu L."/>
            <person name="Ma J."/>
        </authorList>
    </citation>
    <scope>NUCLEOTIDE SEQUENCE [LARGE SCALE GENOMIC DNA]</scope>
    <source>
        <strain evidence="8">CGMCC 1.10832</strain>
    </source>
</reference>
<evidence type="ECO:0000259" key="5">
    <source>
        <dbReference type="Pfam" id="PF04542"/>
    </source>
</evidence>
<dbReference type="NCBIfam" id="TIGR02985">
    <property type="entry name" value="Sig70_bacteroi1"/>
    <property type="match status" value="1"/>
</dbReference>
<feature type="domain" description="RNA polymerase sigma-70 region 2" evidence="5">
    <location>
        <begin position="27"/>
        <end position="93"/>
    </location>
</feature>
<dbReference type="InterPro" id="IPR013325">
    <property type="entry name" value="RNA_pol_sigma_r2"/>
</dbReference>
<sequence length="190" mass="21973">MKAGALQTDLQLILRIKNDDERALKILFDKYFSALVHFSFRITHQKTIAEEVVADVFIELWKRRAYLDITHQVKAYLFTMVKNTSLNAGRNQKLHYSFSDSSLELEVFSQSPEEKLISEENLQDIDQLLNILSPTVKTVFLLSREEGFTYAEIAGILKLSIKTVESHMGKALKLMRETIQKSNLGEYYHK</sequence>
<dbReference type="InterPro" id="IPR036388">
    <property type="entry name" value="WH-like_DNA-bd_sf"/>
</dbReference>